<reference evidence="1" key="1">
    <citation type="journal article" date="2020" name="Nature">
        <title>Giant virus diversity and host interactions through global metagenomics.</title>
        <authorList>
            <person name="Schulz F."/>
            <person name="Roux S."/>
            <person name="Paez-Espino D."/>
            <person name="Jungbluth S."/>
            <person name="Walsh D.A."/>
            <person name="Denef V.J."/>
            <person name="McMahon K.D."/>
            <person name="Konstantinidis K.T."/>
            <person name="Eloe-Fadrosh E.A."/>
            <person name="Kyrpides N.C."/>
            <person name="Woyke T."/>
        </authorList>
    </citation>
    <scope>NUCLEOTIDE SEQUENCE</scope>
    <source>
        <strain evidence="1">GVMAG-M-3300010160-60</strain>
    </source>
</reference>
<evidence type="ECO:0000313" key="1">
    <source>
        <dbReference type="EMBL" id="QHS90144.1"/>
    </source>
</evidence>
<name>A0A6C0BEC4_9ZZZZ</name>
<sequence>MYFFKLLLEKNNIFKTIYILNMSYEKLSIDSLVSGNSSGSSSKGLCIENLSVNALNKAEPKISFTSNILVDRIKQRRKEKNNCYKQMLKYCYDRINEADKDQCTDLFFTVVDDVPECKEYVPKECINYISNILRDDDFDTVIISNTTIFITWINIEKNKNKEKF</sequence>
<proteinExistence type="predicted"/>
<dbReference type="EMBL" id="MN739130">
    <property type="protein sequence ID" value="QHS90144.1"/>
    <property type="molecule type" value="Genomic_DNA"/>
</dbReference>
<organism evidence="1">
    <name type="scientific">viral metagenome</name>
    <dbReference type="NCBI Taxonomy" id="1070528"/>
    <lineage>
        <taxon>unclassified sequences</taxon>
        <taxon>metagenomes</taxon>
        <taxon>organismal metagenomes</taxon>
    </lineage>
</organism>
<dbReference type="AlphaFoldDB" id="A0A6C0BEC4"/>
<protein>
    <submittedName>
        <fullName evidence="1">Uncharacterized protein</fullName>
    </submittedName>
</protein>
<accession>A0A6C0BEC4</accession>